<proteinExistence type="predicted"/>
<keyword evidence="3" id="KW-1185">Reference proteome</keyword>
<dbReference type="AlphaFoldDB" id="A0A4C1ZZP9"/>
<comment type="caution">
    <text evidence="2">The sequence shown here is derived from an EMBL/GenBank/DDBJ whole genome shotgun (WGS) entry which is preliminary data.</text>
</comment>
<evidence type="ECO:0000259" key="1">
    <source>
        <dbReference type="PROSITE" id="PS50878"/>
    </source>
</evidence>
<reference evidence="2 3" key="1">
    <citation type="journal article" date="2019" name="Commun. Biol.">
        <title>The bagworm genome reveals a unique fibroin gene that provides high tensile strength.</title>
        <authorList>
            <person name="Kono N."/>
            <person name="Nakamura H."/>
            <person name="Ohtoshi R."/>
            <person name="Tomita M."/>
            <person name="Numata K."/>
            <person name="Arakawa K."/>
        </authorList>
    </citation>
    <scope>NUCLEOTIDE SEQUENCE [LARGE SCALE GENOMIC DNA]</scope>
</reference>
<dbReference type="Proteomes" id="UP000299102">
    <property type="component" value="Unassembled WGS sequence"/>
</dbReference>
<accession>A0A4C1ZZP9</accession>
<sequence length="229" mass="27243">MGRPRTAEDTFKLPEYYKDHLLEWRREDLTRNNGKNFEIKTGVRQGDFLSPKSFAALESIFYKLDWKENTLNMQDVKLNDLSFTDNSVIFEENPMHLKKMIESLNDRNMKVGLCLNKDKTKVLTNSEPVTIKIDNHLLEYVQDYIYQGQIMFYKDQTKNGIEQRIRNGWKKYCSLEEVMKSKELSLQTKRKVFTTCILPLITYVCKTWALIKRRRPKMYVWTLLEKGST</sequence>
<gene>
    <name evidence="2" type="ORF">EVAR_11227_1</name>
</gene>
<dbReference type="PANTHER" id="PTHR47027:SF29">
    <property type="entry name" value="C2H2-TYPE DOMAIN-CONTAINING PROTEIN"/>
    <property type="match status" value="1"/>
</dbReference>
<organism evidence="2 3">
    <name type="scientific">Eumeta variegata</name>
    <name type="common">Bagworm moth</name>
    <name type="synonym">Eumeta japonica</name>
    <dbReference type="NCBI Taxonomy" id="151549"/>
    <lineage>
        <taxon>Eukaryota</taxon>
        <taxon>Metazoa</taxon>
        <taxon>Ecdysozoa</taxon>
        <taxon>Arthropoda</taxon>
        <taxon>Hexapoda</taxon>
        <taxon>Insecta</taxon>
        <taxon>Pterygota</taxon>
        <taxon>Neoptera</taxon>
        <taxon>Endopterygota</taxon>
        <taxon>Lepidoptera</taxon>
        <taxon>Glossata</taxon>
        <taxon>Ditrysia</taxon>
        <taxon>Tineoidea</taxon>
        <taxon>Psychidae</taxon>
        <taxon>Oiketicinae</taxon>
        <taxon>Eumeta</taxon>
    </lineage>
</organism>
<dbReference type="PANTHER" id="PTHR47027">
    <property type="entry name" value="REVERSE TRANSCRIPTASE DOMAIN-CONTAINING PROTEIN"/>
    <property type="match status" value="1"/>
</dbReference>
<dbReference type="STRING" id="151549.A0A4C1ZZP9"/>
<dbReference type="PROSITE" id="PS50878">
    <property type="entry name" value="RT_POL"/>
    <property type="match status" value="1"/>
</dbReference>
<evidence type="ECO:0000313" key="3">
    <source>
        <dbReference type="Proteomes" id="UP000299102"/>
    </source>
</evidence>
<evidence type="ECO:0000313" key="2">
    <source>
        <dbReference type="EMBL" id="GBP92982.1"/>
    </source>
</evidence>
<dbReference type="OrthoDB" id="410104at2759"/>
<dbReference type="EMBL" id="BGZK01002327">
    <property type="protein sequence ID" value="GBP92982.1"/>
    <property type="molecule type" value="Genomic_DNA"/>
</dbReference>
<feature type="domain" description="Reverse transcriptase" evidence="1">
    <location>
        <begin position="1"/>
        <end position="151"/>
    </location>
</feature>
<dbReference type="InterPro" id="IPR000477">
    <property type="entry name" value="RT_dom"/>
</dbReference>
<name>A0A4C1ZZP9_EUMVA</name>
<protein>
    <recommendedName>
        <fullName evidence="1">Reverse transcriptase domain-containing protein</fullName>
    </recommendedName>
</protein>